<dbReference type="RefSeq" id="WP_051696972.1">
    <property type="nucleotide sequence ID" value="NZ_AUNB01000001.1"/>
</dbReference>
<proteinExistence type="predicted"/>
<dbReference type="STRING" id="1353528.DT23_02060"/>
<keyword evidence="3" id="KW-1185">Reference proteome</keyword>
<name>A0A074KJQ2_9RHOB</name>
<evidence type="ECO:0000313" key="3">
    <source>
        <dbReference type="Proteomes" id="UP000027471"/>
    </source>
</evidence>
<dbReference type="OrthoDB" id="8481769at2"/>
<comment type="caution">
    <text evidence="2">The sequence shown here is derived from an EMBL/GenBank/DDBJ whole genome shotgun (WGS) entry which is preliminary data.</text>
</comment>
<dbReference type="SUPFAM" id="SSF52540">
    <property type="entry name" value="P-loop containing nucleoside triphosphate hydrolases"/>
    <property type="match status" value="1"/>
</dbReference>
<evidence type="ECO:0000313" key="2">
    <source>
        <dbReference type="EMBL" id="KEO61782.1"/>
    </source>
</evidence>
<gene>
    <name evidence="2" type="ORF">DT23_02060</name>
</gene>
<sequence>MEVILHIGAHRTGTTAMQAWLLQNADALAASGTAYWGPDRTRAGLFSGLIKRPDLVTPQDGQNAGRIRMAIAMELDRLSDQGMKRLIISEENVIGAMPQCVDMLTLYPDMAGRIERVARAIGPQLRRVAISIRRYDMWWASVLAVSVARGARVPNARALARLAGHPRGWRQVIGGVWNTLGLPVSVWSHEGMGADHHAQLGAMLPRAALPAGLYEPGRRDNAAPRLADLHTRLSAAGQAPERTGQTRWIPFEGAQRAAMVAHYLEDLAWLRAAPPGIDWMDVSAHSMGANPGAPTEEEGQYHDRQASRLA</sequence>
<dbReference type="Proteomes" id="UP000027471">
    <property type="component" value="Unassembled WGS sequence"/>
</dbReference>
<dbReference type="EMBL" id="AUNB01000001">
    <property type="protein sequence ID" value="KEO61782.1"/>
    <property type="molecule type" value="Genomic_DNA"/>
</dbReference>
<reference evidence="2 3" key="1">
    <citation type="journal article" date="2015" name="Antonie Van Leeuwenhoek">
        <title>Thioclava indica sp. nov., isolated from surface seawater of the Indian Ocean.</title>
        <authorList>
            <person name="Liu Y."/>
            <person name="Lai Q."/>
            <person name="Du J."/>
            <person name="Xu H."/>
            <person name="Jiang L."/>
            <person name="Shao Z."/>
        </authorList>
    </citation>
    <scope>NUCLEOTIDE SEQUENCE [LARGE SCALE GENOMIC DNA]</scope>
    <source>
        <strain evidence="2 3">DT23-4</strain>
    </source>
</reference>
<evidence type="ECO:0008006" key="4">
    <source>
        <dbReference type="Google" id="ProtNLM"/>
    </source>
</evidence>
<dbReference type="InterPro" id="IPR027417">
    <property type="entry name" value="P-loop_NTPase"/>
</dbReference>
<dbReference type="AlphaFoldDB" id="A0A074KJQ2"/>
<organism evidence="2 3">
    <name type="scientific">Thioclava indica</name>
    <dbReference type="NCBI Taxonomy" id="1353528"/>
    <lineage>
        <taxon>Bacteria</taxon>
        <taxon>Pseudomonadati</taxon>
        <taxon>Pseudomonadota</taxon>
        <taxon>Alphaproteobacteria</taxon>
        <taxon>Rhodobacterales</taxon>
        <taxon>Paracoccaceae</taxon>
        <taxon>Thioclava</taxon>
    </lineage>
</organism>
<feature type="compositionally biased region" description="Basic and acidic residues" evidence="1">
    <location>
        <begin position="299"/>
        <end position="310"/>
    </location>
</feature>
<dbReference type="eggNOG" id="ENOG502Z9T4">
    <property type="taxonomic scope" value="Bacteria"/>
</dbReference>
<evidence type="ECO:0000256" key="1">
    <source>
        <dbReference type="SAM" id="MobiDB-lite"/>
    </source>
</evidence>
<feature type="region of interest" description="Disordered" evidence="1">
    <location>
        <begin position="288"/>
        <end position="310"/>
    </location>
</feature>
<accession>A0A074KJQ2</accession>
<protein>
    <recommendedName>
        <fullName evidence="4">Sulfotransferase domain-containing protein</fullName>
    </recommendedName>
</protein>